<feature type="transmembrane region" description="Helical" evidence="2">
    <location>
        <begin position="79"/>
        <end position="101"/>
    </location>
</feature>
<evidence type="ECO:0000313" key="4">
    <source>
        <dbReference type="Proteomes" id="UP000611640"/>
    </source>
</evidence>
<feature type="transmembrane region" description="Helical" evidence="2">
    <location>
        <begin position="344"/>
        <end position="367"/>
    </location>
</feature>
<evidence type="ECO:0000256" key="2">
    <source>
        <dbReference type="SAM" id="Phobius"/>
    </source>
</evidence>
<evidence type="ECO:0008006" key="5">
    <source>
        <dbReference type="Google" id="ProtNLM"/>
    </source>
</evidence>
<dbReference type="PANTHER" id="PTHR23542:SF1">
    <property type="entry name" value="MAJOR FACILITATOR SUPERFAMILY (MFS) PROFILE DOMAIN-CONTAINING PROTEIN"/>
    <property type="match status" value="1"/>
</dbReference>
<evidence type="ECO:0000313" key="3">
    <source>
        <dbReference type="EMBL" id="BCJ38818.1"/>
    </source>
</evidence>
<feature type="transmembrane region" description="Helical" evidence="2">
    <location>
        <begin position="373"/>
        <end position="390"/>
    </location>
</feature>
<sequence>MLTPYRRILATPHLPLLLAVSLLARLYATGMALAITFLVAGWTGSYTLAGVVTSALIIGSGIGGPLRGRSVDRKPAPRLLVLTSLGYAAGIGLMAALPPAWWPVAPVLAFLAGLSQPPAGQVARSVWSRLPDAAAREASYAAEATLQELLFVVGPMLAALLVALVSARAAVAACAVLALLGSAGFALVVHRSGLQTRPPAARSEPTRRESPFAVLRSPGLVSVLVVMALLVGALTAGDMVVVAWARDRGTPSLAGVLGAVWAVGSGVGGLFLAGRGGQRLPLRVGLVTAGLVLLALVLPPVLSHPSPVLVAAVLLIGGTAIAPAIAASNSRLGALAPDDRRGEAFGWMTTATTAGGAVMSPVIGALLDHLGPAAAAGFGGLVVLLGTVLARRVPHPPPPTLTPASPAAPEPAPGLPVDHGVIRKASALVSRGECNGGVAVVAGE</sequence>
<feature type="transmembrane region" description="Helical" evidence="2">
    <location>
        <begin position="280"/>
        <end position="302"/>
    </location>
</feature>
<keyword evidence="2" id="KW-1133">Transmembrane helix</keyword>
<dbReference type="Proteomes" id="UP000611640">
    <property type="component" value="Chromosome"/>
</dbReference>
<feature type="compositionally biased region" description="Pro residues" evidence="1">
    <location>
        <begin position="396"/>
        <end position="414"/>
    </location>
</feature>
<dbReference type="AlphaFoldDB" id="A0A7R7DVU7"/>
<keyword evidence="2" id="KW-0812">Transmembrane</keyword>
<evidence type="ECO:0000256" key="1">
    <source>
        <dbReference type="SAM" id="MobiDB-lite"/>
    </source>
</evidence>
<feature type="transmembrane region" description="Helical" evidence="2">
    <location>
        <begin position="156"/>
        <end position="189"/>
    </location>
</feature>
<reference evidence="3 4" key="1">
    <citation type="submission" date="2020-08" db="EMBL/GenBank/DDBJ databases">
        <title>Whole genome shotgun sequence of Actinocatenispora thailandica NBRC 105041.</title>
        <authorList>
            <person name="Komaki H."/>
            <person name="Tamura T."/>
        </authorList>
    </citation>
    <scope>NUCLEOTIDE SEQUENCE [LARGE SCALE GENOMIC DNA]</scope>
    <source>
        <strain evidence="3 4">NBRC 105041</strain>
    </source>
</reference>
<feature type="transmembrane region" description="Helical" evidence="2">
    <location>
        <begin position="210"/>
        <end position="233"/>
    </location>
</feature>
<keyword evidence="2" id="KW-0472">Membrane</keyword>
<dbReference type="InterPro" id="IPR036259">
    <property type="entry name" value="MFS_trans_sf"/>
</dbReference>
<keyword evidence="4" id="KW-1185">Reference proteome</keyword>
<organism evidence="3 4">
    <name type="scientific">Actinocatenispora thailandica</name>
    <dbReference type="NCBI Taxonomy" id="227318"/>
    <lineage>
        <taxon>Bacteria</taxon>
        <taxon>Bacillati</taxon>
        <taxon>Actinomycetota</taxon>
        <taxon>Actinomycetes</taxon>
        <taxon>Micromonosporales</taxon>
        <taxon>Micromonosporaceae</taxon>
        <taxon>Actinocatenispora</taxon>
    </lineage>
</organism>
<dbReference type="GO" id="GO:0022857">
    <property type="term" value="F:transmembrane transporter activity"/>
    <property type="evidence" value="ECO:0007669"/>
    <property type="project" value="InterPro"/>
</dbReference>
<feature type="region of interest" description="Disordered" evidence="1">
    <location>
        <begin position="396"/>
        <end position="416"/>
    </location>
</feature>
<dbReference type="PANTHER" id="PTHR23542">
    <property type="match status" value="1"/>
</dbReference>
<accession>A0A7R7DVU7</accession>
<name>A0A7R7DVU7_9ACTN</name>
<dbReference type="Gene3D" id="1.20.1250.20">
    <property type="entry name" value="MFS general substrate transporter like domains"/>
    <property type="match status" value="1"/>
</dbReference>
<protein>
    <recommendedName>
        <fullName evidence="5">MFS transporter</fullName>
    </recommendedName>
</protein>
<feature type="transmembrane region" description="Helical" evidence="2">
    <location>
        <begin position="308"/>
        <end position="332"/>
    </location>
</feature>
<feature type="transmembrane region" description="Helical" evidence="2">
    <location>
        <begin position="16"/>
        <end position="40"/>
    </location>
</feature>
<dbReference type="Pfam" id="PF07690">
    <property type="entry name" value="MFS_1"/>
    <property type="match status" value="2"/>
</dbReference>
<dbReference type="KEGG" id="atl:Athai_63210"/>
<feature type="transmembrane region" description="Helical" evidence="2">
    <location>
        <begin position="253"/>
        <end position="273"/>
    </location>
</feature>
<dbReference type="EMBL" id="AP023355">
    <property type="protein sequence ID" value="BCJ38818.1"/>
    <property type="molecule type" value="Genomic_DNA"/>
</dbReference>
<dbReference type="SUPFAM" id="SSF103473">
    <property type="entry name" value="MFS general substrate transporter"/>
    <property type="match status" value="1"/>
</dbReference>
<dbReference type="RefSeq" id="WP_203964796.1">
    <property type="nucleotide sequence ID" value="NZ_AP023355.1"/>
</dbReference>
<gene>
    <name evidence="3" type="ORF">Athai_63210</name>
</gene>
<dbReference type="InterPro" id="IPR011701">
    <property type="entry name" value="MFS"/>
</dbReference>
<feature type="transmembrane region" description="Helical" evidence="2">
    <location>
        <begin position="46"/>
        <end position="67"/>
    </location>
</feature>
<proteinExistence type="predicted"/>